<keyword evidence="4 6" id="KW-1133">Transmembrane helix</keyword>
<comment type="subcellular location">
    <subcellularLocation>
        <location evidence="1">Membrane</location>
        <topology evidence="1">Multi-pass membrane protein</topology>
    </subcellularLocation>
</comment>
<evidence type="ECO:0000256" key="5">
    <source>
        <dbReference type="ARBA" id="ARBA00023136"/>
    </source>
</evidence>
<dbReference type="RefSeq" id="WP_221603954.1">
    <property type="nucleotide sequence ID" value="NZ_JAIGNU010000004.1"/>
</dbReference>
<protein>
    <submittedName>
        <fullName evidence="7">Lysoplasmalogenase</fullName>
    </submittedName>
</protein>
<evidence type="ECO:0000256" key="4">
    <source>
        <dbReference type="ARBA" id="ARBA00022989"/>
    </source>
</evidence>
<proteinExistence type="inferred from homology"/>
<dbReference type="Proteomes" id="UP000782554">
    <property type="component" value="Unassembled WGS sequence"/>
</dbReference>
<keyword evidence="3 6" id="KW-0812">Transmembrane</keyword>
<feature type="transmembrane region" description="Helical" evidence="6">
    <location>
        <begin position="33"/>
        <end position="53"/>
    </location>
</feature>
<sequence length="222" mass="23767">MPRRALAKHRPWLLASLIAGISYFFVSDDPIGGTWLMLWKGAGVAFLAAYAAFRARALDGLLITLVMVFGAAGDIALEISFLVGGSLFAIGHLLASALYLRNPREKATLSQVLAGATLLFLTPVIAGTMTYGLDNWIVATAYSAVVGAMAAAAWTSRFPRYRVGVGAVMFVVSDLLIFGREAQVVPEAVTSWLIWPLYYGAQFLIAVAVVQTLRKGAQRAVA</sequence>
<evidence type="ECO:0000256" key="6">
    <source>
        <dbReference type="SAM" id="Phobius"/>
    </source>
</evidence>
<feature type="transmembrane region" description="Helical" evidence="6">
    <location>
        <begin position="60"/>
        <end position="77"/>
    </location>
</feature>
<dbReference type="InterPro" id="IPR012506">
    <property type="entry name" value="TMEM86B-like"/>
</dbReference>
<keyword evidence="5 6" id="KW-0472">Membrane</keyword>
<dbReference type="EMBL" id="JAIGNU010000004">
    <property type="protein sequence ID" value="MBX7502769.1"/>
    <property type="molecule type" value="Genomic_DNA"/>
</dbReference>
<gene>
    <name evidence="7" type="ORF">K3181_15110</name>
</gene>
<accession>A0ABS7JYY3</accession>
<evidence type="ECO:0000313" key="8">
    <source>
        <dbReference type="Proteomes" id="UP000782554"/>
    </source>
</evidence>
<dbReference type="Pfam" id="PF07947">
    <property type="entry name" value="YhhN"/>
    <property type="match status" value="1"/>
</dbReference>
<feature type="transmembrane region" description="Helical" evidence="6">
    <location>
        <begin position="192"/>
        <end position="210"/>
    </location>
</feature>
<evidence type="ECO:0000256" key="1">
    <source>
        <dbReference type="ARBA" id="ARBA00004141"/>
    </source>
</evidence>
<keyword evidence="8" id="KW-1185">Reference proteome</keyword>
<name>A0ABS7JYY3_9SPHN</name>
<feature type="transmembrane region" description="Helical" evidence="6">
    <location>
        <begin position="12"/>
        <end position="27"/>
    </location>
</feature>
<feature type="transmembrane region" description="Helical" evidence="6">
    <location>
        <begin position="136"/>
        <end position="154"/>
    </location>
</feature>
<dbReference type="PANTHER" id="PTHR31885">
    <property type="entry name" value="GH04784P"/>
    <property type="match status" value="1"/>
</dbReference>
<feature type="transmembrane region" description="Helical" evidence="6">
    <location>
        <begin position="161"/>
        <end position="180"/>
    </location>
</feature>
<evidence type="ECO:0000313" key="7">
    <source>
        <dbReference type="EMBL" id="MBX7502769.1"/>
    </source>
</evidence>
<comment type="caution">
    <text evidence="7">The sequence shown here is derived from an EMBL/GenBank/DDBJ whole genome shotgun (WGS) entry which is preliminary data.</text>
</comment>
<evidence type="ECO:0000256" key="3">
    <source>
        <dbReference type="ARBA" id="ARBA00022692"/>
    </source>
</evidence>
<feature type="transmembrane region" description="Helical" evidence="6">
    <location>
        <begin position="112"/>
        <end position="130"/>
    </location>
</feature>
<dbReference type="PANTHER" id="PTHR31885:SF6">
    <property type="entry name" value="GH04784P"/>
    <property type="match status" value="1"/>
</dbReference>
<feature type="transmembrane region" description="Helical" evidence="6">
    <location>
        <begin position="83"/>
        <end position="100"/>
    </location>
</feature>
<comment type="similarity">
    <text evidence="2">Belongs to the TMEM86 family.</text>
</comment>
<organism evidence="7 8">
    <name type="scientific">Qipengyuania mesophila</name>
    <dbReference type="NCBI Taxonomy" id="2867246"/>
    <lineage>
        <taxon>Bacteria</taxon>
        <taxon>Pseudomonadati</taxon>
        <taxon>Pseudomonadota</taxon>
        <taxon>Alphaproteobacteria</taxon>
        <taxon>Sphingomonadales</taxon>
        <taxon>Erythrobacteraceae</taxon>
        <taxon>Qipengyuania</taxon>
    </lineage>
</organism>
<reference evidence="7 8" key="1">
    <citation type="submission" date="2021-08" db="EMBL/GenBank/DDBJ databases">
        <title>Comparative Genomics Analysis of the Genus Qipengyuania Reveals Extensive Genetic Diversity and Metabolic Versatility, Including the Description of Fifteen Novel Species.</title>
        <authorList>
            <person name="Liu Y."/>
        </authorList>
    </citation>
    <scope>NUCLEOTIDE SEQUENCE [LARGE SCALE GENOMIC DNA]</scope>
    <source>
        <strain evidence="7 8">YG27</strain>
    </source>
</reference>
<evidence type="ECO:0000256" key="2">
    <source>
        <dbReference type="ARBA" id="ARBA00007375"/>
    </source>
</evidence>